<evidence type="ECO:0000313" key="3">
    <source>
        <dbReference type="Proteomes" id="UP001385951"/>
    </source>
</evidence>
<keyword evidence="3" id="KW-1185">Reference proteome</keyword>
<dbReference type="AlphaFoldDB" id="A0AAW0FW27"/>
<evidence type="ECO:0000313" key="2">
    <source>
        <dbReference type="EMBL" id="KAK7685101.1"/>
    </source>
</evidence>
<accession>A0AAW0FW27</accession>
<dbReference type="SUPFAM" id="SSF52047">
    <property type="entry name" value="RNI-like"/>
    <property type="match status" value="1"/>
</dbReference>
<evidence type="ECO:0008006" key="4">
    <source>
        <dbReference type="Google" id="ProtNLM"/>
    </source>
</evidence>
<comment type="caution">
    <text evidence="2">The sequence shown here is derived from an EMBL/GenBank/DDBJ whole genome shotgun (WGS) entry which is preliminary data.</text>
</comment>
<sequence length="425" mass="46437">MANLSYMIPPELSDYTIDFLHDDIPSLRACALTCRSWLLASRFHLFDTVRVHSAQDLDKLVALVSSTNGHSQDIVSCIQTLSVSKASPASTSPHTTDRSLAHWEASLPTVLSPQLPYLSSLHIDSFLSFWQPSSFSLSSFSQFTSVRNVHLSNSSLKSFQDLRSLLGKLPQVDDLWLDNVTFGNEQIFSNSYLLGLADDQPEGQERTGNSPLASGTSTPRPWLGINTHPAYDLVSLTSLRIDRNPKPIAVLLGWLLTTPSVQTLRNIAFSALENHDLDAVNTFLGVVGGSLESLTVGLKEGTAIGTDLPLTFMSRLSLTSLTFTSLSSTSPITNAWVLPFLTRFIKDASNPVPLKFVAFECTSGTGVEAEASLDLSALCNLLKSSSYIPRLIFRGVRPTKTTNGTPMWKEISARLAHWTGTVTFD</sequence>
<organism evidence="2 3">
    <name type="scientific">Cerrena zonata</name>
    <dbReference type="NCBI Taxonomy" id="2478898"/>
    <lineage>
        <taxon>Eukaryota</taxon>
        <taxon>Fungi</taxon>
        <taxon>Dikarya</taxon>
        <taxon>Basidiomycota</taxon>
        <taxon>Agaricomycotina</taxon>
        <taxon>Agaricomycetes</taxon>
        <taxon>Polyporales</taxon>
        <taxon>Cerrenaceae</taxon>
        <taxon>Cerrena</taxon>
    </lineage>
</organism>
<evidence type="ECO:0000256" key="1">
    <source>
        <dbReference type="SAM" id="MobiDB-lite"/>
    </source>
</evidence>
<name>A0AAW0FW27_9APHY</name>
<feature type="compositionally biased region" description="Polar residues" evidence="1">
    <location>
        <begin position="206"/>
        <end position="219"/>
    </location>
</feature>
<dbReference type="Proteomes" id="UP001385951">
    <property type="component" value="Unassembled WGS sequence"/>
</dbReference>
<protein>
    <recommendedName>
        <fullName evidence="4">F-box domain-containing protein</fullName>
    </recommendedName>
</protein>
<gene>
    <name evidence="2" type="ORF">QCA50_011938</name>
</gene>
<reference evidence="2 3" key="1">
    <citation type="submission" date="2022-09" db="EMBL/GenBank/DDBJ databases">
        <authorList>
            <person name="Palmer J.M."/>
        </authorList>
    </citation>
    <scope>NUCLEOTIDE SEQUENCE [LARGE SCALE GENOMIC DNA]</scope>
    <source>
        <strain evidence="2 3">DSM 7382</strain>
    </source>
</reference>
<feature type="region of interest" description="Disordered" evidence="1">
    <location>
        <begin position="199"/>
        <end position="221"/>
    </location>
</feature>
<proteinExistence type="predicted"/>
<dbReference type="EMBL" id="JASBNA010000022">
    <property type="protein sequence ID" value="KAK7685101.1"/>
    <property type="molecule type" value="Genomic_DNA"/>
</dbReference>